<protein>
    <submittedName>
        <fullName evidence="2">Uncharacterized protein</fullName>
    </submittedName>
</protein>
<gene>
    <name evidence="2" type="ORF">S12H4_23585</name>
</gene>
<dbReference type="EMBL" id="BARW01012562">
    <property type="protein sequence ID" value="GAI85227.1"/>
    <property type="molecule type" value="Genomic_DNA"/>
</dbReference>
<keyword evidence="1" id="KW-0812">Transmembrane</keyword>
<name>X1RWS1_9ZZZZ</name>
<comment type="caution">
    <text evidence="2">The sequence shown here is derived from an EMBL/GenBank/DDBJ whole genome shotgun (WGS) entry which is preliminary data.</text>
</comment>
<reference evidence="2" key="1">
    <citation type="journal article" date="2014" name="Front. Microbiol.">
        <title>High frequency of phylogenetically diverse reductive dehalogenase-homologous genes in deep subseafloor sedimentary metagenomes.</title>
        <authorList>
            <person name="Kawai M."/>
            <person name="Futagami T."/>
            <person name="Toyoda A."/>
            <person name="Takaki Y."/>
            <person name="Nishi S."/>
            <person name="Hori S."/>
            <person name="Arai W."/>
            <person name="Tsubouchi T."/>
            <person name="Morono Y."/>
            <person name="Uchiyama I."/>
            <person name="Ito T."/>
            <person name="Fujiyama A."/>
            <person name="Inagaki F."/>
            <person name="Takami H."/>
        </authorList>
    </citation>
    <scope>NUCLEOTIDE SEQUENCE</scope>
    <source>
        <strain evidence="2">Expedition CK06-06</strain>
    </source>
</reference>
<proteinExistence type="predicted"/>
<accession>X1RWS1</accession>
<evidence type="ECO:0000313" key="2">
    <source>
        <dbReference type="EMBL" id="GAI85227.1"/>
    </source>
</evidence>
<dbReference type="AlphaFoldDB" id="X1RWS1"/>
<organism evidence="2">
    <name type="scientific">marine sediment metagenome</name>
    <dbReference type="NCBI Taxonomy" id="412755"/>
    <lineage>
        <taxon>unclassified sequences</taxon>
        <taxon>metagenomes</taxon>
        <taxon>ecological metagenomes</taxon>
    </lineage>
</organism>
<sequence length="68" mass="7507">MKNFKVILLLVVCLIISFNLSAFGSDQKYKIEPVQLTMGAGGMGGSWFVMATAVFSMFDEYIDGLKYA</sequence>
<evidence type="ECO:0000256" key="1">
    <source>
        <dbReference type="SAM" id="Phobius"/>
    </source>
</evidence>
<keyword evidence="1" id="KW-1133">Transmembrane helix</keyword>
<feature type="transmembrane region" description="Helical" evidence="1">
    <location>
        <begin position="34"/>
        <end position="58"/>
    </location>
</feature>
<keyword evidence="1" id="KW-0472">Membrane</keyword>
<feature type="non-terminal residue" evidence="2">
    <location>
        <position position="68"/>
    </location>
</feature>